<dbReference type="AlphaFoldDB" id="A0A2T4DWB9"/>
<organism evidence="1 2">
    <name type="scientific">Marivirga lumbricoides</name>
    <dbReference type="NCBI Taxonomy" id="1046115"/>
    <lineage>
        <taxon>Bacteria</taxon>
        <taxon>Pseudomonadati</taxon>
        <taxon>Bacteroidota</taxon>
        <taxon>Cytophagia</taxon>
        <taxon>Cytophagales</taxon>
        <taxon>Marivirgaceae</taxon>
        <taxon>Marivirga</taxon>
    </lineage>
</organism>
<evidence type="ECO:0000313" key="2">
    <source>
        <dbReference type="Proteomes" id="UP000240608"/>
    </source>
</evidence>
<sequence length="204" mass="21741">MNKKAEVKDSLFETGKNLGSGLVGMIAGSAVGRHSLWIGALTIFGGAWYKYDWLTSTGVGMVASNGFGQRQEEEVSGLDGFQDEIANAKTRALSSLKALGKKVYLDKLSPSLSEKIGLNGIEDSSVVMLNSHLDGMGNFDTSEVDEIIRQLESGNADTLVEETSYESRNFDGIEMGSFGDLGMLGNQDITELSGTDALELNAVA</sequence>
<dbReference type="EMBL" id="PYVU01000001">
    <property type="protein sequence ID" value="PTB98008.1"/>
    <property type="molecule type" value="Genomic_DNA"/>
</dbReference>
<evidence type="ECO:0000313" key="1">
    <source>
        <dbReference type="EMBL" id="PTB98008.1"/>
    </source>
</evidence>
<comment type="caution">
    <text evidence="1">The sequence shown here is derived from an EMBL/GenBank/DDBJ whole genome shotgun (WGS) entry which is preliminary data.</text>
</comment>
<gene>
    <name evidence="1" type="ORF">C9994_00175</name>
</gene>
<protein>
    <submittedName>
        <fullName evidence="1">Uncharacterized protein</fullName>
    </submittedName>
</protein>
<name>A0A2T4DWB9_9BACT</name>
<accession>A0A2T4DWB9</accession>
<proteinExistence type="predicted"/>
<reference evidence="1 2" key="1">
    <citation type="submission" date="2018-03" db="EMBL/GenBank/DDBJ databases">
        <title>Cross-interface Injection: A General Nanoliter Liquid Handling Method Applied to Single Cells Genome Amplification Automated Nanoliter Liquid Handling Applied to Single Cell Multiple Displacement Amplification.</title>
        <authorList>
            <person name="Yun J."/>
            <person name="Xu P."/>
            <person name="Xu J."/>
            <person name="Dai X."/>
            <person name="Wang Y."/>
            <person name="Zheng X."/>
            <person name="Cao C."/>
            <person name="Yi Q."/>
            <person name="Zhu Y."/>
            <person name="Wang L."/>
            <person name="Dong Z."/>
            <person name="Huang Y."/>
            <person name="Huang L."/>
            <person name="Du W."/>
        </authorList>
    </citation>
    <scope>NUCLEOTIDE SEQUENCE [LARGE SCALE GENOMIC DNA]</scope>
    <source>
        <strain evidence="1 2">Z-D1-2</strain>
    </source>
</reference>
<dbReference type="Proteomes" id="UP000240608">
    <property type="component" value="Unassembled WGS sequence"/>
</dbReference>